<keyword evidence="2 8" id="KW-0678">Repressor</keyword>
<dbReference type="InterPro" id="IPR009057">
    <property type="entry name" value="Homeodomain-like_sf"/>
</dbReference>
<evidence type="ECO:0000256" key="1">
    <source>
        <dbReference type="ARBA" id="ARBA00004719"/>
    </source>
</evidence>
<dbReference type="InterPro" id="IPR015590">
    <property type="entry name" value="Aldehyde_DH_dom"/>
</dbReference>
<dbReference type="InterPro" id="IPR016162">
    <property type="entry name" value="Ald_DH_N"/>
</dbReference>
<dbReference type="Proteomes" id="UP000198804">
    <property type="component" value="Unassembled WGS sequence"/>
</dbReference>
<proteinExistence type="inferred from homology"/>
<dbReference type="InterPro" id="IPR016163">
    <property type="entry name" value="Ald_DH_C"/>
</dbReference>
<dbReference type="RefSeq" id="WP_165616386.1">
    <property type="nucleotide sequence ID" value="NZ_FOSV01000002.1"/>
</dbReference>
<evidence type="ECO:0000313" key="12">
    <source>
        <dbReference type="Proteomes" id="UP000198804"/>
    </source>
</evidence>
<dbReference type="UniPathway" id="UPA00529"/>
<evidence type="ECO:0000313" key="11">
    <source>
        <dbReference type="EMBL" id="SFK51156.1"/>
    </source>
</evidence>
<dbReference type="EMBL" id="FOSV01000002">
    <property type="protein sequence ID" value="SFK51156.1"/>
    <property type="molecule type" value="Genomic_DNA"/>
</dbReference>
<accession>A0A1I4A5P0</accession>
<dbReference type="GO" id="GO:0019285">
    <property type="term" value="P:glycine betaine biosynthetic process from choline"/>
    <property type="evidence" value="ECO:0007669"/>
    <property type="project" value="UniProtKB-UniRule"/>
</dbReference>
<feature type="domain" description="HTH tetR-type" evidence="10">
    <location>
        <begin position="12"/>
        <end position="72"/>
    </location>
</feature>
<keyword evidence="3" id="KW-0560">Oxidoreductase</keyword>
<dbReference type="SUPFAM" id="SSF48498">
    <property type="entry name" value="Tetracyclin repressor-like, C-terminal domain"/>
    <property type="match status" value="1"/>
</dbReference>
<organism evidence="11 12">
    <name type="scientific">Methylorubrum salsuginis</name>
    <dbReference type="NCBI Taxonomy" id="414703"/>
    <lineage>
        <taxon>Bacteria</taxon>
        <taxon>Pseudomonadati</taxon>
        <taxon>Pseudomonadota</taxon>
        <taxon>Alphaproteobacteria</taxon>
        <taxon>Hyphomicrobiales</taxon>
        <taxon>Methylobacteriaceae</taxon>
        <taxon>Methylorubrum</taxon>
    </lineage>
</organism>
<evidence type="ECO:0000256" key="6">
    <source>
        <dbReference type="ARBA" id="ARBA00023163"/>
    </source>
</evidence>
<dbReference type="Pfam" id="PF13977">
    <property type="entry name" value="TetR_C_6"/>
    <property type="match status" value="1"/>
</dbReference>
<evidence type="ECO:0000256" key="9">
    <source>
        <dbReference type="PROSITE-ProRule" id="PRU00335"/>
    </source>
</evidence>
<keyword evidence="12" id="KW-1185">Reference proteome</keyword>
<evidence type="ECO:0000256" key="7">
    <source>
        <dbReference type="ARBA" id="ARBA00024936"/>
    </source>
</evidence>
<dbReference type="AlphaFoldDB" id="A0A1I4A5P0"/>
<dbReference type="InterPro" id="IPR016161">
    <property type="entry name" value="Ald_DH/histidinol_DH"/>
</dbReference>
<evidence type="ECO:0000256" key="2">
    <source>
        <dbReference type="ARBA" id="ARBA00022491"/>
    </source>
</evidence>
<feature type="DNA-binding region" description="H-T-H motif" evidence="8 9">
    <location>
        <begin position="35"/>
        <end position="54"/>
    </location>
</feature>
<dbReference type="InterPro" id="IPR001647">
    <property type="entry name" value="HTH_TetR"/>
</dbReference>
<evidence type="ECO:0000256" key="8">
    <source>
        <dbReference type="HAMAP-Rule" id="MF_00768"/>
    </source>
</evidence>
<dbReference type="GO" id="GO:0016620">
    <property type="term" value="F:oxidoreductase activity, acting on the aldehyde or oxo group of donors, NAD or NADP as acceptor"/>
    <property type="evidence" value="ECO:0007669"/>
    <property type="project" value="InterPro"/>
</dbReference>
<dbReference type="Gene3D" id="1.10.357.10">
    <property type="entry name" value="Tetracycline Repressor, domain 2"/>
    <property type="match status" value="1"/>
</dbReference>
<dbReference type="GO" id="GO:0045892">
    <property type="term" value="P:negative regulation of DNA-templated transcription"/>
    <property type="evidence" value="ECO:0007669"/>
    <property type="project" value="UniProtKB-UniRule"/>
</dbReference>
<dbReference type="Pfam" id="PF00171">
    <property type="entry name" value="Aldedh"/>
    <property type="match status" value="1"/>
</dbReference>
<dbReference type="NCBIfam" id="NF001978">
    <property type="entry name" value="PRK00767.1"/>
    <property type="match status" value="1"/>
</dbReference>
<reference evidence="12" key="1">
    <citation type="submission" date="2016-10" db="EMBL/GenBank/DDBJ databases">
        <authorList>
            <person name="Varghese N."/>
            <person name="Submissions S."/>
        </authorList>
    </citation>
    <scope>NUCLEOTIDE SEQUENCE [LARGE SCALE GENOMIC DNA]</scope>
    <source>
        <strain evidence="12">CGMCC 1.6474</strain>
    </source>
</reference>
<dbReference type="GO" id="GO:0003677">
    <property type="term" value="F:DNA binding"/>
    <property type="evidence" value="ECO:0007669"/>
    <property type="project" value="UniProtKB-UniRule"/>
</dbReference>
<evidence type="ECO:0000259" key="10">
    <source>
        <dbReference type="PROSITE" id="PS50977"/>
    </source>
</evidence>
<gene>
    <name evidence="8" type="primary">betI</name>
    <name evidence="11" type="ORF">SAMN04488125_102235</name>
</gene>
<keyword evidence="5 8" id="KW-0238">DNA-binding</keyword>
<evidence type="ECO:0000256" key="3">
    <source>
        <dbReference type="ARBA" id="ARBA00023002"/>
    </source>
</evidence>
<dbReference type="PROSITE" id="PS50977">
    <property type="entry name" value="HTH_TETR_2"/>
    <property type="match status" value="1"/>
</dbReference>
<sequence>MTAAPSAESFEEARRRHLIQATIETLGDVGFRAASLSEIARRAKVSTGLFAHYFGDKDGLLEATLRFMAGSLTRATAEGLRAAGTRRERLFAVSDAALSDEQFESRTSAVWLAFWGQLTHSERYKRVQRIYQRRMTANLRHGLKGMVAADCVPAYAAMIAAMIDGLWLRSHIGDGAVGSDGSSARALVRSFIDGLLAGAAADDAAEPVRPLPVSRPEAPPEPLHVVSPVTGADIARLVPARDTEIRRGVQDAKRGFAEWAGTHPAERAAILRRCAEALRRDGAALTRGESLETGRPLRNTGGPDLARAIALVERAAGLAAGLAPSRIEVAGGRECRTLHRPAGLVAAHIPWSRGLLDLCRSAAWLAQGNAVIACVDGQVGETAARLLGLFREAGLPEGALVLLPGDAQTLRRLEAQADLLGREAMRLVDGTADPETSLWATRPKSTALVLPGADPERTAARLLDTTGAWRASDFLSETIVHVHEAARADLAKTLAAQAARLRAGDPFDPATDLGPLLSERHRAFVLDLIAADCTSGARLLTGGRALTQRDGALACLSPTVLDGCAETSALVRTSTFAPVVTLVPFADTDALVARLRRGPAEGGVALFAGEADRPHAVAERLDRRLVVVNDDGVGALPCAAGEAPVHTAPRHILAPRG</sequence>
<dbReference type="InterPro" id="IPR036271">
    <property type="entry name" value="Tet_transcr_reg_TetR-rel_C_sf"/>
</dbReference>
<dbReference type="PANTHER" id="PTHR11699">
    <property type="entry name" value="ALDEHYDE DEHYDROGENASE-RELATED"/>
    <property type="match status" value="1"/>
</dbReference>
<dbReference type="GO" id="GO:0003700">
    <property type="term" value="F:DNA-binding transcription factor activity"/>
    <property type="evidence" value="ECO:0007669"/>
    <property type="project" value="UniProtKB-UniRule"/>
</dbReference>
<comment type="function">
    <text evidence="8">Repressor involved in choline regulation of the bet genes.</text>
</comment>
<comment type="pathway">
    <text evidence="1 8">Amine and polyamine biosynthesis; betaine biosynthesis via choline pathway [regulation].</text>
</comment>
<dbReference type="InterPro" id="IPR017757">
    <property type="entry name" value="Tscrpt_rep_BetI"/>
</dbReference>
<dbReference type="Pfam" id="PF00440">
    <property type="entry name" value="TetR_N"/>
    <property type="match status" value="1"/>
</dbReference>
<dbReference type="SUPFAM" id="SSF46689">
    <property type="entry name" value="Homeodomain-like"/>
    <property type="match status" value="1"/>
</dbReference>
<dbReference type="HAMAP" id="MF_00768">
    <property type="entry name" value="HTH_type_BetI"/>
    <property type="match status" value="1"/>
</dbReference>
<dbReference type="InterPro" id="IPR039538">
    <property type="entry name" value="BetI_C"/>
</dbReference>
<keyword evidence="4 8" id="KW-0805">Transcription regulation</keyword>
<dbReference type="Gene3D" id="3.40.605.10">
    <property type="entry name" value="Aldehyde Dehydrogenase, Chain A, domain 1"/>
    <property type="match status" value="1"/>
</dbReference>
<evidence type="ECO:0000256" key="5">
    <source>
        <dbReference type="ARBA" id="ARBA00023125"/>
    </source>
</evidence>
<dbReference type="SUPFAM" id="SSF53720">
    <property type="entry name" value="ALDH-like"/>
    <property type="match status" value="1"/>
</dbReference>
<dbReference type="STRING" id="414703.SAMN04488125_102235"/>
<name>A0A1I4A5P0_9HYPH</name>
<dbReference type="Gene3D" id="3.40.309.10">
    <property type="entry name" value="Aldehyde Dehydrogenase, Chain A, domain 2"/>
    <property type="match status" value="1"/>
</dbReference>
<comment type="function">
    <text evidence="7">Repressor involved in the biosynthesis of the osmoprotectant glycine betaine. It represses transcription of the choline transporter BetT and the genes of BetAB involved in the synthesis of glycine betaine.</text>
</comment>
<protein>
    <recommendedName>
        <fullName evidence="8">HTH-type transcriptional regulator BetI</fullName>
    </recommendedName>
</protein>
<keyword evidence="6 8" id="KW-0804">Transcription</keyword>
<evidence type="ECO:0000256" key="4">
    <source>
        <dbReference type="ARBA" id="ARBA00023015"/>
    </source>
</evidence>